<dbReference type="CDD" id="cd12100">
    <property type="entry name" value="DD_CABYR_SP17"/>
    <property type="match status" value="1"/>
</dbReference>
<keyword evidence="2" id="KW-1185">Reference proteome</keyword>
<dbReference type="OMA" id="VAFHYQE"/>
<dbReference type="Gene3D" id="1.20.890.10">
    <property type="entry name" value="cAMP-dependent protein kinase regulatory subunit, dimerization-anchoring domain"/>
    <property type="match status" value="1"/>
</dbReference>
<dbReference type="Ensembl" id="ENSSDUT00000014074.1">
    <property type="protein sequence ID" value="ENSSDUP00000013816.1"/>
    <property type="gene ID" value="ENSSDUG00000010055.1"/>
</dbReference>
<organism evidence="1 2">
    <name type="scientific">Seriola dumerili</name>
    <name type="common">Greater amberjack</name>
    <name type="synonym">Caranx dumerili</name>
    <dbReference type="NCBI Taxonomy" id="41447"/>
    <lineage>
        <taxon>Eukaryota</taxon>
        <taxon>Metazoa</taxon>
        <taxon>Chordata</taxon>
        <taxon>Craniata</taxon>
        <taxon>Vertebrata</taxon>
        <taxon>Euteleostomi</taxon>
        <taxon>Actinopterygii</taxon>
        <taxon>Neopterygii</taxon>
        <taxon>Teleostei</taxon>
        <taxon>Neoteleostei</taxon>
        <taxon>Acanthomorphata</taxon>
        <taxon>Carangaria</taxon>
        <taxon>Carangiformes</taxon>
        <taxon>Carangidae</taxon>
        <taxon>Seriola</taxon>
    </lineage>
</organism>
<dbReference type="InterPro" id="IPR047579">
    <property type="entry name" value="DD_CABYR_SP17"/>
</dbReference>
<dbReference type="SUPFAM" id="SSF47391">
    <property type="entry name" value="Dimerization-anchoring domain of cAMP-dependent PK regulatory subunit"/>
    <property type="match status" value="1"/>
</dbReference>
<dbReference type="GeneTree" id="ENSGT01060000248756"/>
<evidence type="ECO:0000313" key="1">
    <source>
        <dbReference type="Ensembl" id="ENSSDUP00000013816.1"/>
    </source>
</evidence>
<proteinExistence type="predicted"/>
<dbReference type="Proteomes" id="UP000261420">
    <property type="component" value="Unplaced"/>
</dbReference>
<reference evidence="1" key="2">
    <citation type="submission" date="2025-09" db="UniProtKB">
        <authorList>
            <consortium name="Ensembl"/>
        </authorList>
    </citation>
    <scope>IDENTIFICATION</scope>
</reference>
<name>A0A3B4U5G0_SERDU</name>
<dbReference type="AlphaFoldDB" id="A0A3B4U5G0"/>
<sequence length="72" mass="8104">SVISKPGLFPYGLRSLIECVTRATILSQPADTPKFLADYLTELVNYRGANHEADAKEVTFLNQEDWGKFMLL</sequence>
<evidence type="ECO:0008006" key="3">
    <source>
        <dbReference type="Google" id="ProtNLM"/>
    </source>
</evidence>
<reference evidence="1" key="1">
    <citation type="submission" date="2025-08" db="UniProtKB">
        <authorList>
            <consortium name="Ensembl"/>
        </authorList>
    </citation>
    <scope>IDENTIFICATION</scope>
</reference>
<accession>A0A3B4U5G0</accession>
<evidence type="ECO:0000313" key="2">
    <source>
        <dbReference type="Proteomes" id="UP000261420"/>
    </source>
</evidence>
<protein>
    <recommendedName>
        <fullName evidence="3">RIIa domain-containing protein</fullName>
    </recommendedName>
</protein>